<organism evidence="1 2">
    <name type="scientific">Eumeta variegata</name>
    <name type="common">Bagworm moth</name>
    <name type="synonym">Eumeta japonica</name>
    <dbReference type="NCBI Taxonomy" id="151549"/>
    <lineage>
        <taxon>Eukaryota</taxon>
        <taxon>Metazoa</taxon>
        <taxon>Ecdysozoa</taxon>
        <taxon>Arthropoda</taxon>
        <taxon>Hexapoda</taxon>
        <taxon>Insecta</taxon>
        <taxon>Pterygota</taxon>
        <taxon>Neoptera</taxon>
        <taxon>Endopterygota</taxon>
        <taxon>Lepidoptera</taxon>
        <taxon>Glossata</taxon>
        <taxon>Ditrysia</taxon>
        <taxon>Tineoidea</taxon>
        <taxon>Psychidae</taxon>
        <taxon>Oiketicinae</taxon>
        <taxon>Eumeta</taxon>
    </lineage>
</organism>
<sequence length="118" mass="12847">MFAQIDLQYISQAQYQISVHGRLASFIGARAHTAPRRRINFTVYSTLLQRTTLGIRVLGGWSAGVVEGGASRGRDYFKMHSPEPARRVVGGKQAKGGYGRGAAGSALFVYRRISPFSG</sequence>
<name>A0A4C1Y961_EUMVA</name>
<dbReference type="EMBL" id="BGZK01001146">
    <property type="protein sequence ID" value="GBP72458.1"/>
    <property type="molecule type" value="Genomic_DNA"/>
</dbReference>
<keyword evidence="2" id="KW-1185">Reference proteome</keyword>
<accession>A0A4C1Y961</accession>
<reference evidence="1 2" key="1">
    <citation type="journal article" date="2019" name="Commun. Biol.">
        <title>The bagworm genome reveals a unique fibroin gene that provides high tensile strength.</title>
        <authorList>
            <person name="Kono N."/>
            <person name="Nakamura H."/>
            <person name="Ohtoshi R."/>
            <person name="Tomita M."/>
            <person name="Numata K."/>
            <person name="Arakawa K."/>
        </authorList>
    </citation>
    <scope>NUCLEOTIDE SEQUENCE [LARGE SCALE GENOMIC DNA]</scope>
</reference>
<proteinExistence type="predicted"/>
<comment type="caution">
    <text evidence="1">The sequence shown here is derived from an EMBL/GenBank/DDBJ whole genome shotgun (WGS) entry which is preliminary data.</text>
</comment>
<gene>
    <name evidence="1" type="ORF">EVAR_24369_1</name>
</gene>
<protein>
    <submittedName>
        <fullName evidence="1">Uncharacterized protein</fullName>
    </submittedName>
</protein>
<dbReference type="AlphaFoldDB" id="A0A4C1Y961"/>
<evidence type="ECO:0000313" key="2">
    <source>
        <dbReference type="Proteomes" id="UP000299102"/>
    </source>
</evidence>
<evidence type="ECO:0000313" key="1">
    <source>
        <dbReference type="EMBL" id="GBP72458.1"/>
    </source>
</evidence>
<dbReference type="Proteomes" id="UP000299102">
    <property type="component" value="Unassembled WGS sequence"/>
</dbReference>